<sequence>MIRTTAVPDGLPPVIIQTAAALLALLDQQLPGWVAGLWLTGSAALDDFWPAISNLDFVASISWPLTHAEGARVAGIHGITARK</sequence>
<evidence type="ECO:0000313" key="1">
    <source>
        <dbReference type="EMBL" id="KMO38821.1"/>
    </source>
</evidence>
<comment type="caution">
    <text evidence="1">The sequence shown here is derived from an EMBL/GenBank/DDBJ whole genome shotgun (WGS) entry which is preliminary data.</text>
</comment>
<name>A0A0J6VI96_9HYPH</name>
<dbReference type="EMBL" id="LABX01000041">
    <property type="protein sequence ID" value="KMO38821.1"/>
    <property type="molecule type" value="Genomic_DNA"/>
</dbReference>
<dbReference type="Proteomes" id="UP000035929">
    <property type="component" value="Unassembled WGS sequence"/>
</dbReference>
<dbReference type="AlphaFoldDB" id="A0A0J6VI96"/>
<dbReference type="OrthoDB" id="4066793at2"/>
<evidence type="ECO:0000313" key="2">
    <source>
        <dbReference type="Proteomes" id="UP000035929"/>
    </source>
</evidence>
<protein>
    <submittedName>
        <fullName evidence="1">Uncharacterized protein</fullName>
    </submittedName>
</protein>
<proteinExistence type="predicted"/>
<accession>A0A0J6VI96</accession>
<organism evidence="1 2">
    <name type="scientific">Methylobacterium aquaticum</name>
    <dbReference type="NCBI Taxonomy" id="270351"/>
    <lineage>
        <taxon>Bacteria</taxon>
        <taxon>Pseudomonadati</taxon>
        <taxon>Pseudomonadota</taxon>
        <taxon>Alphaproteobacteria</taxon>
        <taxon>Hyphomicrobiales</taxon>
        <taxon>Methylobacteriaceae</taxon>
        <taxon>Methylobacterium</taxon>
    </lineage>
</organism>
<gene>
    <name evidence="1" type="ORF">VP06_05630</name>
</gene>
<dbReference type="PATRIC" id="fig|270351.6.peg.5564"/>
<reference evidence="1 2" key="1">
    <citation type="submission" date="2015-03" db="EMBL/GenBank/DDBJ databases">
        <title>Genome sequencing of Methylobacterium aquaticum DSM16371 type strain.</title>
        <authorList>
            <person name="Chaudhry V."/>
            <person name="Patil P.B."/>
        </authorList>
    </citation>
    <scope>NUCLEOTIDE SEQUENCE [LARGE SCALE GENOMIC DNA]</scope>
    <source>
        <strain evidence="1 2">DSM 16371</strain>
    </source>
</reference>
<dbReference type="RefSeq" id="WP_048462845.1">
    <property type="nucleotide sequence ID" value="NZ_LABX01000041.1"/>
</dbReference>